<keyword evidence="2" id="KW-1185">Reference proteome</keyword>
<reference evidence="1" key="1">
    <citation type="submission" date="2021-06" db="EMBL/GenBank/DDBJ databases">
        <authorList>
            <person name="Kallberg Y."/>
            <person name="Tangrot J."/>
            <person name="Rosling A."/>
        </authorList>
    </citation>
    <scope>NUCLEOTIDE SEQUENCE</scope>
    <source>
        <strain evidence="1">MA453B</strain>
    </source>
</reference>
<comment type="caution">
    <text evidence="1">The sequence shown here is derived from an EMBL/GenBank/DDBJ whole genome shotgun (WGS) entry which is preliminary data.</text>
</comment>
<dbReference type="EMBL" id="CAJVPY010048520">
    <property type="protein sequence ID" value="CAG8812220.1"/>
    <property type="molecule type" value="Genomic_DNA"/>
</dbReference>
<organism evidence="1 2">
    <name type="scientific">Dentiscutata erythropus</name>
    <dbReference type="NCBI Taxonomy" id="1348616"/>
    <lineage>
        <taxon>Eukaryota</taxon>
        <taxon>Fungi</taxon>
        <taxon>Fungi incertae sedis</taxon>
        <taxon>Mucoromycota</taxon>
        <taxon>Glomeromycotina</taxon>
        <taxon>Glomeromycetes</taxon>
        <taxon>Diversisporales</taxon>
        <taxon>Gigasporaceae</taxon>
        <taxon>Dentiscutata</taxon>
    </lineage>
</organism>
<evidence type="ECO:0000313" key="1">
    <source>
        <dbReference type="EMBL" id="CAG8812220.1"/>
    </source>
</evidence>
<protein>
    <submittedName>
        <fullName evidence="1">1279_t:CDS:1</fullName>
    </submittedName>
</protein>
<dbReference type="Proteomes" id="UP000789405">
    <property type="component" value="Unassembled WGS sequence"/>
</dbReference>
<dbReference type="AlphaFoldDB" id="A0A9N9PEC5"/>
<feature type="non-terminal residue" evidence="1">
    <location>
        <position position="51"/>
    </location>
</feature>
<proteinExistence type="predicted"/>
<gene>
    <name evidence="1" type="ORF">DERYTH_LOCUS25581</name>
</gene>
<sequence length="51" mass="6097">NGPYNEWSVHACLQYILEYEITDYDSPEATLEAIRIKVKSMRMKSKIYLRE</sequence>
<name>A0A9N9PEC5_9GLOM</name>
<evidence type="ECO:0000313" key="2">
    <source>
        <dbReference type="Proteomes" id="UP000789405"/>
    </source>
</evidence>
<accession>A0A9N9PEC5</accession>